<gene>
    <name evidence="5" type="ORF">EV666_10863</name>
</gene>
<dbReference type="SUPFAM" id="SSF56954">
    <property type="entry name" value="Outer membrane efflux proteins (OEP)"/>
    <property type="match status" value="1"/>
</dbReference>
<feature type="chain" id="PRO_5020452731" description="Protein CyaE" evidence="4">
    <location>
        <begin position="35"/>
        <end position="514"/>
    </location>
</feature>
<keyword evidence="2" id="KW-0998">Cell outer membrane</keyword>
<dbReference type="PANTHER" id="PTHR30203:SF29">
    <property type="entry name" value="PROTEIN CYAE"/>
    <property type="match status" value="1"/>
</dbReference>
<organism evidence="5 6">
    <name type="scientific">Camelimonas lactis</name>
    <dbReference type="NCBI Taxonomy" id="659006"/>
    <lineage>
        <taxon>Bacteria</taxon>
        <taxon>Pseudomonadati</taxon>
        <taxon>Pseudomonadota</taxon>
        <taxon>Alphaproteobacteria</taxon>
        <taxon>Hyphomicrobiales</taxon>
        <taxon>Chelatococcaceae</taxon>
        <taxon>Camelimonas</taxon>
    </lineage>
</organism>
<sequence>MTLQNACWLIMKRMNRHLRSGLLIAAAGSLAACATSALENAPEHPAAPWKPKDGQAAEAPGGAPSFSVTPQPEVAALEATPDISSRRAHDLPELIDIAQSRNPATRLAWQQARQAALSEGMVAATYLPVISASVIGGRQRVGSSADAALPGLRDPSATVGGVTPMVTLQWLLFDFGQRRALRDAARHNSAAANVLFNGAHQKIIFDVTRAYFLYGAARSRVRIATQTLGNGQAIEAAAVDRMEKGLGNTVEVAQAKQQVAQARFGLVQAQGAERGAYQALLAAMGVSPMTQMQIRDASGRALSASFQAPTDAAIRAALARRPDVLASYAAMKASRAGVAAAQSEFMPKVFLSAVAASGSNSLSATGLPTIGQQGSTTGFLVGATMPIYDGGLRAAQLRKAEALADSGETTFNRVKNDAVREIIVATDTLRSALASYKAASALADAARVTYDAAFAAWKSGVGSITAATAADSGLLVARQAQADAHAASLVAAANLAFVLGAMTSRDTASGLMHR</sequence>
<dbReference type="AlphaFoldDB" id="A0A4V2RXB0"/>
<comment type="similarity">
    <text evidence="1 2">Belongs to the outer membrane factor (OMF) (TC 1.B.17) family.</text>
</comment>
<evidence type="ECO:0000256" key="1">
    <source>
        <dbReference type="ARBA" id="ARBA00007613"/>
    </source>
</evidence>
<reference evidence="5 6" key="1">
    <citation type="submission" date="2019-03" db="EMBL/GenBank/DDBJ databases">
        <title>Genomic Encyclopedia of Type Strains, Phase IV (KMG-IV): sequencing the most valuable type-strain genomes for metagenomic binning, comparative biology and taxonomic classification.</title>
        <authorList>
            <person name="Goeker M."/>
        </authorList>
    </citation>
    <scope>NUCLEOTIDE SEQUENCE [LARGE SCALE GENOMIC DNA]</scope>
    <source>
        <strain evidence="5 6">DSM 22958</strain>
    </source>
</reference>
<feature type="region of interest" description="Disordered" evidence="3">
    <location>
        <begin position="42"/>
        <end position="69"/>
    </location>
</feature>
<keyword evidence="2" id="KW-0354">Hemolysis</keyword>
<proteinExistence type="inferred from homology"/>
<dbReference type="InterPro" id="IPR028351">
    <property type="entry name" value="CyaE"/>
</dbReference>
<dbReference type="InterPro" id="IPR010131">
    <property type="entry name" value="MdtP/NodT-like"/>
</dbReference>
<feature type="signal peptide" evidence="4">
    <location>
        <begin position="1"/>
        <end position="34"/>
    </location>
</feature>
<evidence type="ECO:0000256" key="3">
    <source>
        <dbReference type="SAM" id="MobiDB-lite"/>
    </source>
</evidence>
<evidence type="ECO:0000313" key="5">
    <source>
        <dbReference type="EMBL" id="TCO12740.1"/>
    </source>
</evidence>
<dbReference type="RefSeq" id="WP_245514347.1">
    <property type="nucleotide sequence ID" value="NZ_JBHUNN010000001.1"/>
</dbReference>
<dbReference type="Proteomes" id="UP000294881">
    <property type="component" value="Unassembled WGS sequence"/>
</dbReference>
<keyword evidence="2" id="KW-0204">Cytolysis</keyword>
<evidence type="ECO:0000256" key="2">
    <source>
        <dbReference type="PIRNR" id="PIRNR001892"/>
    </source>
</evidence>
<accession>A0A4V2RXB0</accession>
<dbReference type="Gene3D" id="1.20.1600.10">
    <property type="entry name" value="Outer membrane efflux proteins (OEP)"/>
    <property type="match status" value="1"/>
</dbReference>
<dbReference type="GO" id="GO:0009279">
    <property type="term" value="C:cell outer membrane"/>
    <property type="evidence" value="ECO:0007669"/>
    <property type="project" value="UniProtKB-SubCell"/>
</dbReference>
<keyword evidence="6" id="KW-1185">Reference proteome</keyword>
<comment type="function">
    <text evidence="2">CyaE is necessary for transport of calmodulin-sensitive adenylate cyclase-hemolysin (cyclolysin).</text>
</comment>
<evidence type="ECO:0000256" key="4">
    <source>
        <dbReference type="SAM" id="SignalP"/>
    </source>
</evidence>
<keyword evidence="2" id="KW-0472">Membrane</keyword>
<dbReference type="GO" id="GO:0031640">
    <property type="term" value="P:killing of cells of another organism"/>
    <property type="evidence" value="ECO:0007669"/>
    <property type="project" value="UniProtKB-KW"/>
</dbReference>
<evidence type="ECO:0000313" key="6">
    <source>
        <dbReference type="Proteomes" id="UP000294881"/>
    </source>
</evidence>
<name>A0A4V2RXB0_9HYPH</name>
<dbReference type="PIRSF" id="PIRSF001892">
    <property type="entry name" value="CyaE"/>
    <property type="match status" value="1"/>
</dbReference>
<keyword evidence="4" id="KW-0732">Signal</keyword>
<dbReference type="Pfam" id="PF02321">
    <property type="entry name" value="OEP"/>
    <property type="match status" value="2"/>
</dbReference>
<dbReference type="PANTHER" id="PTHR30203">
    <property type="entry name" value="OUTER MEMBRANE CATION EFFLUX PROTEIN"/>
    <property type="match status" value="1"/>
</dbReference>
<dbReference type="InterPro" id="IPR003423">
    <property type="entry name" value="OMP_efflux"/>
</dbReference>
<comment type="caution">
    <text evidence="5">The sequence shown here is derived from an EMBL/GenBank/DDBJ whole genome shotgun (WGS) entry which is preliminary data.</text>
</comment>
<dbReference type="GO" id="GO:0015562">
    <property type="term" value="F:efflux transmembrane transporter activity"/>
    <property type="evidence" value="ECO:0007669"/>
    <property type="project" value="InterPro"/>
</dbReference>
<comment type="subcellular location">
    <subcellularLocation>
        <location evidence="2">Cell outer membrane</location>
        <topology evidence="2">Peripheral membrane protein</topology>
    </subcellularLocation>
</comment>
<protein>
    <recommendedName>
        <fullName evidence="2">Protein CyaE</fullName>
    </recommendedName>
</protein>
<dbReference type="EMBL" id="SLWL01000008">
    <property type="protein sequence ID" value="TCO12740.1"/>
    <property type="molecule type" value="Genomic_DNA"/>
</dbReference>
<keyword evidence="2" id="KW-0813">Transport</keyword>